<evidence type="ECO:0000256" key="1">
    <source>
        <dbReference type="ARBA" id="ARBA00004141"/>
    </source>
</evidence>
<dbReference type="GO" id="GO:0032468">
    <property type="term" value="P:Golgi calcium ion homeostasis"/>
    <property type="evidence" value="ECO:0007669"/>
    <property type="project" value="TreeGrafter"/>
</dbReference>
<dbReference type="InParanoid" id="A0A067N133"/>
<dbReference type="HOGENOM" id="CLU_040186_0_0_1"/>
<accession>A0A067N133</accession>
<feature type="transmembrane region" description="Helical" evidence="6">
    <location>
        <begin position="176"/>
        <end position="198"/>
    </location>
</feature>
<protein>
    <recommendedName>
        <fullName evidence="6">GDT1 family protein</fullName>
    </recommendedName>
</protein>
<reference evidence="9" key="1">
    <citation type="journal article" date="2014" name="Proc. Natl. Acad. Sci. U.S.A.">
        <title>Extensive sampling of basidiomycete genomes demonstrates inadequacy of the white-rot/brown-rot paradigm for wood decay fungi.</title>
        <authorList>
            <person name="Riley R."/>
            <person name="Salamov A.A."/>
            <person name="Brown D.W."/>
            <person name="Nagy L.G."/>
            <person name="Floudas D."/>
            <person name="Held B.W."/>
            <person name="Levasseur A."/>
            <person name="Lombard V."/>
            <person name="Morin E."/>
            <person name="Otillar R."/>
            <person name="Lindquist E.A."/>
            <person name="Sun H."/>
            <person name="LaButti K.M."/>
            <person name="Schmutz J."/>
            <person name="Jabbour D."/>
            <person name="Luo H."/>
            <person name="Baker S.E."/>
            <person name="Pisabarro A.G."/>
            <person name="Walton J.D."/>
            <person name="Blanchette R.A."/>
            <person name="Henrissat B."/>
            <person name="Martin F."/>
            <person name="Cullen D."/>
            <person name="Hibbett D.S."/>
            <person name="Grigoriev I.V."/>
        </authorList>
    </citation>
    <scope>NUCLEOTIDE SEQUENCE [LARGE SCALE GENOMIC DNA]</scope>
    <source>
        <strain evidence="9">FD-172 SS1</strain>
    </source>
</reference>
<dbReference type="Proteomes" id="UP000027195">
    <property type="component" value="Unassembled WGS sequence"/>
</dbReference>
<feature type="transmembrane region" description="Helical" evidence="6">
    <location>
        <begin position="20"/>
        <end position="40"/>
    </location>
</feature>
<evidence type="ECO:0000256" key="2">
    <source>
        <dbReference type="ARBA" id="ARBA00009190"/>
    </source>
</evidence>
<dbReference type="GO" id="GO:0015085">
    <property type="term" value="F:calcium ion transmembrane transporter activity"/>
    <property type="evidence" value="ECO:0007669"/>
    <property type="project" value="TreeGrafter"/>
</dbReference>
<organism evidence="8 9">
    <name type="scientific">Botryobasidium botryosum (strain FD-172 SS1)</name>
    <dbReference type="NCBI Taxonomy" id="930990"/>
    <lineage>
        <taxon>Eukaryota</taxon>
        <taxon>Fungi</taxon>
        <taxon>Dikarya</taxon>
        <taxon>Basidiomycota</taxon>
        <taxon>Agaricomycotina</taxon>
        <taxon>Agaricomycetes</taxon>
        <taxon>Cantharellales</taxon>
        <taxon>Botryobasidiaceae</taxon>
        <taxon>Botryobasidium</taxon>
    </lineage>
</organism>
<evidence type="ECO:0000256" key="6">
    <source>
        <dbReference type="RuleBase" id="RU365102"/>
    </source>
</evidence>
<comment type="similarity">
    <text evidence="2 6">Belongs to the GDT1 family.</text>
</comment>
<keyword evidence="3 6" id="KW-0812">Transmembrane</keyword>
<dbReference type="GO" id="GO:0005384">
    <property type="term" value="F:manganese ion transmembrane transporter activity"/>
    <property type="evidence" value="ECO:0007669"/>
    <property type="project" value="TreeGrafter"/>
</dbReference>
<dbReference type="EMBL" id="KL198023">
    <property type="protein sequence ID" value="KDQ17491.1"/>
    <property type="molecule type" value="Genomic_DNA"/>
</dbReference>
<sequence>MSETAPAQGEGELRALGQAFVMIIFSEIGDKTFLIAAILAMRHPRALVFAGAFGSLVVMSILSAAMGHLLPALIPKQWTQFAAGVLFLVFGVKMVQEGRSMKGGQEKIQEEMKEVEEEIELEDATLDGTAVPNGDGRLMPLEELEEGGGRGAHHAGVDSSPTPPPRSRSLGGLREGARNFCSLLLGPVFVQSFILTFLGEWGDRSQIATIALAAAHNIHVVALGTIVGHACCTAIAVLGGRWLSNKISVKHVTFGGSALFLIFSLIYFHEALTYAEAPSADILPGGIGEPWLG</sequence>
<feature type="transmembrane region" description="Helical" evidence="6">
    <location>
        <begin position="218"/>
        <end position="239"/>
    </location>
</feature>
<dbReference type="OrthoDB" id="442680at2759"/>
<dbReference type="PANTHER" id="PTHR12608:SF1">
    <property type="entry name" value="TRANSMEMBRANE PROTEIN 165"/>
    <property type="match status" value="1"/>
</dbReference>
<dbReference type="GO" id="GO:0032472">
    <property type="term" value="P:Golgi calcium ion transport"/>
    <property type="evidence" value="ECO:0007669"/>
    <property type="project" value="TreeGrafter"/>
</dbReference>
<feature type="transmembrane region" description="Helical" evidence="6">
    <location>
        <begin position="251"/>
        <end position="269"/>
    </location>
</feature>
<dbReference type="PROSITE" id="PS01214">
    <property type="entry name" value="UPF0016"/>
    <property type="match status" value="1"/>
</dbReference>
<dbReference type="GO" id="GO:0005794">
    <property type="term" value="C:Golgi apparatus"/>
    <property type="evidence" value="ECO:0007669"/>
    <property type="project" value="TreeGrafter"/>
</dbReference>
<proteinExistence type="inferred from homology"/>
<evidence type="ECO:0000256" key="5">
    <source>
        <dbReference type="ARBA" id="ARBA00023136"/>
    </source>
</evidence>
<feature type="transmembrane region" description="Helical" evidence="6">
    <location>
        <begin position="78"/>
        <end position="95"/>
    </location>
</feature>
<dbReference type="InterPro" id="IPR049555">
    <property type="entry name" value="GDT1-like_CS"/>
</dbReference>
<comment type="subcellular location">
    <subcellularLocation>
        <location evidence="1 6">Membrane</location>
        <topology evidence="1 6">Multi-pass membrane protein</topology>
    </subcellularLocation>
</comment>
<name>A0A067N133_BOTB1</name>
<dbReference type="InterPro" id="IPR001727">
    <property type="entry name" value="GDT1-like"/>
</dbReference>
<evidence type="ECO:0000256" key="7">
    <source>
        <dbReference type="SAM" id="MobiDB-lite"/>
    </source>
</evidence>
<evidence type="ECO:0000256" key="3">
    <source>
        <dbReference type="ARBA" id="ARBA00022692"/>
    </source>
</evidence>
<keyword evidence="5 6" id="KW-0472">Membrane</keyword>
<gene>
    <name evidence="8" type="ORF">BOTBODRAFT_128454</name>
</gene>
<dbReference type="Pfam" id="PF01169">
    <property type="entry name" value="GDT1"/>
    <property type="match status" value="2"/>
</dbReference>
<feature type="region of interest" description="Disordered" evidence="7">
    <location>
        <begin position="146"/>
        <end position="171"/>
    </location>
</feature>
<evidence type="ECO:0000313" key="8">
    <source>
        <dbReference type="EMBL" id="KDQ17491.1"/>
    </source>
</evidence>
<dbReference type="STRING" id="930990.A0A067N133"/>
<evidence type="ECO:0000313" key="9">
    <source>
        <dbReference type="Proteomes" id="UP000027195"/>
    </source>
</evidence>
<dbReference type="GO" id="GO:0000329">
    <property type="term" value="C:fungal-type vacuole membrane"/>
    <property type="evidence" value="ECO:0007669"/>
    <property type="project" value="TreeGrafter"/>
</dbReference>
<feature type="transmembrane region" description="Helical" evidence="6">
    <location>
        <begin position="47"/>
        <end position="66"/>
    </location>
</feature>
<keyword evidence="4 6" id="KW-1133">Transmembrane helix</keyword>
<dbReference type="AlphaFoldDB" id="A0A067N133"/>
<keyword evidence="9" id="KW-1185">Reference proteome</keyword>
<evidence type="ECO:0000256" key="4">
    <source>
        <dbReference type="ARBA" id="ARBA00022989"/>
    </source>
</evidence>
<dbReference type="PANTHER" id="PTHR12608">
    <property type="entry name" value="TRANSMEMBRANE PROTEIN HTP-1 RELATED"/>
    <property type="match status" value="1"/>
</dbReference>
<dbReference type="FunCoup" id="A0A067N133">
    <property type="interactions" value="441"/>
</dbReference>